<sequence length="81" mass="9683">MTQDRKLKATSIIPMYKMIHAFFSWCVEEEYIKEGPMEKVECPKLPKTVIHTFKPDQVYWMIHAFNQIRTLNLEVKQSYAC</sequence>
<proteinExistence type="predicted"/>
<evidence type="ECO:0000313" key="2">
    <source>
        <dbReference type="EMBL" id="EST12267.1"/>
    </source>
</evidence>
<dbReference type="Gene3D" id="1.10.150.130">
    <property type="match status" value="1"/>
</dbReference>
<organism evidence="2 3">
    <name type="scientific">Sporolactobacillus laevolacticus DSM 442</name>
    <dbReference type="NCBI Taxonomy" id="1395513"/>
    <lineage>
        <taxon>Bacteria</taxon>
        <taxon>Bacillati</taxon>
        <taxon>Bacillota</taxon>
        <taxon>Bacilli</taxon>
        <taxon>Bacillales</taxon>
        <taxon>Sporolactobacillaceae</taxon>
        <taxon>Sporolactobacillus</taxon>
    </lineage>
</organism>
<dbReference type="EMBL" id="AWTC01000006">
    <property type="protein sequence ID" value="EST12267.1"/>
    <property type="molecule type" value="Genomic_DNA"/>
</dbReference>
<name>V6IY10_9BACL</name>
<gene>
    <name evidence="2" type="ORF">P343_08775</name>
</gene>
<dbReference type="Proteomes" id="UP000018296">
    <property type="component" value="Unassembled WGS sequence"/>
</dbReference>
<dbReference type="InterPro" id="IPR010998">
    <property type="entry name" value="Integrase_recombinase_N"/>
</dbReference>
<dbReference type="STRING" id="1395513.P343_08775"/>
<dbReference type="GO" id="GO:0003677">
    <property type="term" value="F:DNA binding"/>
    <property type="evidence" value="ECO:0007669"/>
    <property type="project" value="UniProtKB-KW"/>
</dbReference>
<dbReference type="eggNOG" id="COG4974">
    <property type="taxonomic scope" value="Bacteria"/>
</dbReference>
<accession>V6IY10</accession>
<reference evidence="2 3" key="1">
    <citation type="journal article" date="2013" name="Genome Announc.">
        <title>Genome Sequence of Sporolactobacillus laevolacticus DSM442, an Efficient Polymer-Grade D-Lactate Producer from Agricultural Waste Cottonseed as a Nitrogen Source.</title>
        <authorList>
            <person name="Wang H."/>
            <person name="Wang L."/>
            <person name="Ju J."/>
            <person name="Yu B."/>
            <person name="Ma Y."/>
        </authorList>
    </citation>
    <scope>NUCLEOTIDE SEQUENCE [LARGE SCALE GENOMIC DNA]</scope>
    <source>
        <strain evidence="2 3">DSM 442</strain>
    </source>
</reference>
<evidence type="ECO:0000256" key="1">
    <source>
        <dbReference type="ARBA" id="ARBA00023125"/>
    </source>
</evidence>
<dbReference type="SUPFAM" id="SSF56349">
    <property type="entry name" value="DNA breaking-rejoining enzymes"/>
    <property type="match status" value="1"/>
</dbReference>
<dbReference type="InterPro" id="IPR011010">
    <property type="entry name" value="DNA_brk_join_enz"/>
</dbReference>
<keyword evidence="1" id="KW-0238">DNA-binding</keyword>
<comment type="caution">
    <text evidence="2">The sequence shown here is derived from an EMBL/GenBank/DDBJ whole genome shotgun (WGS) entry which is preliminary data.</text>
</comment>
<keyword evidence="3" id="KW-1185">Reference proteome</keyword>
<dbReference type="AlphaFoldDB" id="V6IY10"/>
<evidence type="ECO:0000313" key="3">
    <source>
        <dbReference type="Proteomes" id="UP000018296"/>
    </source>
</evidence>
<protein>
    <submittedName>
        <fullName evidence="2">Uncharacterized protein</fullName>
    </submittedName>
</protein>
<dbReference type="PATRIC" id="fig|1395513.3.peg.1771"/>